<name>A0A0F4Z1F3_RASE3</name>
<dbReference type="FunFam" id="1.20.1250.20:FF:000057">
    <property type="entry name" value="MFS general substrate transporter"/>
    <property type="match status" value="1"/>
</dbReference>
<proteinExistence type="predicted"/>
<protein>
    <recommendedName>
        <fullName evidence="7">Major facilitator superfamily (MFS) profile domain-containing protein</fullName>
    </recommendedName>
</protein>
<keyword evidence="2" id="KW-0813">Transport</keyword>
<feature type="transmembrane region" description="Helical" evidence="6">
    <location>
        <begin position="122"/>
        <end position="142"/>
    </location>
</feature>
<evidence type="ECO:0000313" key="9">
    <source>
        <dbReference type="Proteomes" id="UP000053958"/>
    </source>
</evidence>
<organism evidence="8 9">
    <name type="scientific">Rasamsonia emersonii (strain ATCC 16479 / CBS 393.64 / IMI 116815)</name>
    <dbReference type="NCBI Taxonomy" id="1408163"/>
    <lineage>
        <taxon>Eukaryota</taxon>
        <taxon>Fungi</taxon>
        <taxon>Dikarya</taxon>
        <taxon>Ascomycota</taxon>
        <taxon>Pezizomycotina</taxon>
        <taxon>Eurotiomycetes</taxon>
        <taxon>Eurotiomycetidae</taxon>
        <taxon>Eurotiales</taxon>
        <taxon>Trichocomaceae</taxon>
        <taxon>Rasamsonia</taxon>
    </lineage>
</organism>
<feature type="transmembrane region" description="Helical" evidence="6">
    <location>
        <begin position="330"/>
        <end position="347"/>
    </location>
</feature>
<dbReference type="InterPro" id="IPR011701">
    <property type="entry name" value="MFS"/>
</dbReference>
<evidence type="ECO:0000313" key="8">
    <source>
        <dbReference type="EMBL" id="KKA24352.1"/>
    </source>
</evidence>
<feature type="transmembrane region" description="Helical" evidence="6">
    <location>
        <begin position="420"/>
        <end position="440"/>
    </location>
</feature>
<keyword evidence="4 6" id="KW-1133">Transmembrane helix</keyword>
<feature type="transmembrane region" description="Helical" evidence="6">
    <location>
        <begin position="96"/>
        <end position="115"/>
    </location>
</feature>
<dbReference type="Pfam" id="PF07690">
    <property type="entry name" value="MFS_1"/>
    <property type="match status" value="1"/>
</dbReference>
<dbReference type="GO" id="GO:0016020">
    <property type="term" value="C:membrane"/>
    <property type="evidence" value="ECO:0007669"/>
    <property type="project" value="UniProtKB-SubCell"/>
</dbReference>
<dbReference type="RefSeq" id="XP_013330964.1">
    <property type="nucleotide sequence ID" value="XM_013475510.1"/>
</dbReference>
<gene>
    <name evidence="8" type="ORF">T310_1637</name>
</gene>
<accession>A0A0F4Z1F3</accession>
<keyword evidence="3 6" id="KW-0812">Transmembrane</keyword>
<dbReference type="PANTHER" id="PTHR43791:SF54">
    <property type="entry name" value="MAJOR FACILITATOR SUPERFAMILY (MFS) PROFILE DOMAIN-CONTAINING PROTEIN-RELATED"/>
    <property type="match status" value="1"/>
</dbReference>
<keyword evidence="5 6" id="KW-0472">Membrane</keyword>
<feature type="transmembrane region" description="Helical" evidence="6">
    <location>
        <begin position="446"/>
        <end position="471"/>
    </location>
</feature>
<evidence type="ECO:0000256" key="4">
    <source>
        <dbReference type="ARBA" id="ARBA00022989"/>
    </source>
</evidence>
<evidence type="ECO:0000256" key="5">
    <source>
        <dbReference type="ARBA" id="ARBA00023136"/>
    </source>
</evidence>
<dbReference type="PANTHER" id="PTHR43791">
    <property type="entry name" value="PERMEASE-RELATED"/>
    <property type="match status" value="1"/>
</dbReference>
<keyword evidence="9" id="KW-1185">Reference proteome</keyword>
<dbReference type="Proteomes" id="UP000053958">
    <property type="component" value="Unassembled WGS sequence"/>
</dbReference>
<evidence type="ECO:0000256" key="3">
    <source>
        <dbReference type="ARBA" id="ARBA00022692"/>
    </source>
</evidence>
<feature type="transmembrane region" description="Helical" evidence="6">
    <location>
        <begin position="354"/>
        <end position="377"/>
    </location>
</feature>
<dbReference type="GeneID" id="25313988"/>
<evidence type="ECO:0000259" key="7">
    <source>
        <dbReference type="PROSITE" id="PS50850"/>
    </source>
</evidence>
<dbReference type="PROSITE" id="PS50850">
    <property type="entry name" value="MFS"/>
    <property type="match status" value="1"/>
</dbReference>
<feature type="transmembrane region" description="Helical" evidence="6">
    <location>
        <begin position="383"/>
        <end position="408"/>
    </location>
</feature>
<feature type="transmembrane region" description="Helical" evidence="6">
    <location>
        <begin position="148"/>
        <end position="172"/>
    </location>
</feature>
<comment type="subcellular location">
    <subcellularLocation>
        <location evidence="1">Membrane</location>
        <topology evidence="1">Multi-pass membrane protein</topology>
    </subcellularLocation>
</comment>
<feature type="transmembrane region" description="Helical" evidence="6">
    <location>
        <begin position="288"/>
        <end position="310"/>
    </location>
</feature>
<dbReference type="SUPFAM" id="SSF103473">
    <property type="entry name" value="MFS general substrate transporter"/>
    <property type="match status" value="1"/>
</dbReference>
<feature type="domain" description="Major facilitator superfamily (MFS) profile" evidence="7">
    <location>
        <begin position="56"/>
        <end position="476"/>
    </location>
</feature>
<dbReference type="EMBL" id="LASV01000065">
    <property type="protein sequence ID" value="KKA24352.1"/>
    <property type="molecule type" value="Genomic_DNA"/>
</dbReference>
<dbReference type="Gene3D" id="1.20.1250.20">
    <property type="entry name" value="MFS general substrate transporter like domains"/>
    <property type="match status" value="2"/>
</dbReference>
<dbReference type="GO" id="GO:0022857">
    <property type="term" value="F:transmembrane transporter activity"/>
    <property type="evidence" value="ECO:0007669"/>
    <property type="project" value="InterPro"/>
</dbReference>
<dbReference type="InterPro" id="IPR020846">
    <property type="entry name" value="MFS_dom"/>
</dbReference>
<feature type="transmembrane region" description="Helical" evidence="6">
    <location>
        <begin position="184"/>
        <end position="204"/>
    </location>
</feature>
<dbReference type="InterPro" id="IPR036259">
    <property type="entry name" value="MFS_trans_sf"/>
</dbReference>
<sequence length="510" mass="56311">MGALAMDDKPLPQTSQRGVRSIAQDALSEYEEYLRINEVFVGDRLQRLVRKVDIHVLPQLIFIYLLSYVDRSNVGNAKLFGAAEDMHLSGQQWNTGLSVFFVTYAFGGTPSNIILKRVGPKIWLPVLLTLIGIVLVCSGLQSNYAGWISFRIILGLVEAGMFPGCSYALTAWYSPQELHSRMSIFYSGGSLAGAFSSLLAYGIGQLDHTWGYRGWRFIYVIEGVFTFCVGLCSFFFIHPSPARVGNWLTPEERRFLLLRHRFAAGGETGVVEKEGFSMKYARQSFRSFHVYAITLMEITLCVVVYGISFILPTIIADLGYSAAKAQALTAPPYVFACLLTILFGYAADRYQQRMLSVVVPNLIAAVGCAIIMASVRYPHVEGVTMLGCFLMAGGLYPIPPAVTAWVSVNTAGSMKRSVSIALMISIGQLGGIMGSNIFITNQAPQYPVGFGICLAMLVLFGIIWPVVYYFILKRINATRAAIPVEEIQAKYSEEQLAEMGDESPLFRYST</sequence>
<dbReference type="FunFam" id="1.20.1250.20:FF:000013">
    <property type="entry name" value="MFS general substrate transporter"/>
    <property type="match status" value="1"/>
</dbReference>
<dbReference type="AlphaFoldDB" id="A0A0F4Z1F3"/>
<feature type="transmembrane region" description="Helical" evidence="6">
    <location>
        <begin position="216"/>
        <end position="237"/>
    </location>
</feature>
<evidence type="ECO:0000256" key="6">
    <source>
        <dbReference type="SAM" id="Phobius"/>
    </source>
</evidence>
<comment type="caution">
    <text evidence="8">The sequence shown here is derived from an EMBL/GenBank/DDBJ whole genome shotgun (WGS) entry which is preliminary data.</text>
</comment>
<evidence type="ECO:0000256" key="1">
    <source>
        <dbReference type="ARBA" id="ARBA00004141"/>
    </source>
</evidence>
<dbReference type="OrthoDB" id="2962993at2759"/>
<reference evidence="8 9" key="1">
    <citation type="submission" date="2015-04" db="EMBL/GenBank/DDBJ databases">
        <authorList>
            <person name="Heijne W.H."/>
            <person name="Fedorova N.D."/>
            <person name="Nierman W.C."/>
            <person name="Vollebregt A.W."/>
            <person name="Zhao Z."/>
            <person name="Wu L."/>
            <person name="Kumar M."/>
            <person name="Stam H."/>
            <person name="van den Berg M.A."/>
            <person name="Pel H.J."/>
        </authorList>
    </citation>
    <scope>NUCLEOTIDE SEQUENCE [LARGE SCALE GENOMIC DNA]</scope>
    <source>
        <strain evidence="8 9">CBS 393.64</strain>
    </source>
</reference>
<evidence type="ECO:0000256" key="2">
    <source>
        <dbReference type="ARBA" id="ARBA00022448"/>
    </source>
</evidence>
<dbReference type="STRING" id="1408163.A0A0F4Z1F3"/>